<proteinExistence type="predicted"/>
<reference evidence="1 2" key="1">
    <citation type="submission" date="2018-03" db="EMBL/GenBank/DDBJ databases">
        <title>Brevisbacillus phylogenomics.</title>
        <authorList>
            <person name="Dunlap C."/>
        </authorList>
    </citation>
    <scope>NUCLEOTIDE SEQUENCE [LARGE SCALE GENOMIC DNA]</scope>
    <source>
        <strain evidence="1 2">NRRL NRS-1210</strain>
    </source>
</reference>
<organism evidence="1 2">
    <name type="scientific">Brevibacillus fortis</name>
    <dbReference type="NCBI Taxonomy" id="2126352"/>
    <lineage>
        <taxon>Bacteria</taxon>
        <taxon>Bacillati</taxon>
        <taxon>Bacillota</taxon>
        <taxon>Bacilli</taxon>
        <taxon>Bacillales</taxon>
        <taxon>Paenibacillaceae</taxon>
        <taxon>Brevibacillus</taxon>
    </lineage>
</organism>
<gene>
    <name evidence="1" type="ORF">C7R93_22595</name>
</gene>
<comment type="caution">
    <text evidence="1">The sequence shown here is derived from an EMBL/GenBank/DDBJ whole genome shotgun (WGS) entry which is preliminary data.</text>
</comment>
<evidence type="ECO:0000313" key="1">
    <source>
        <dbReference type="EMBL" id="PSJ90169.1"/>
    </source>
</evidence>
<dbReference type="AlphaFoldDB" id="A0A2P7UTC0"/>
<keyword evidence="2" id="KW-1185">Reference proteome</keyword>
<sequence length="398" mass="47088">MLSNHKTVTSSTKEVNLSLYSKMTKQKNDDTKTKLGDIYHYYVVLLYCLELEENETILVEKYGDISIISEKVSKNIEVKRHQDEHILSDRHLDFWKTIRNWVTYHQNMRDFKKLILYTTSTFGEKSNLKSWNSVKAYERLRILMEIGQEVKKAEEGFRPIYESIFKQDVENILTILEKVELYSNQTDIVDIEKKIMKNSFFKSIKKSERKPFINSLMGHILTLPVDKPHNWEISCEDFESLACEVRNRFTSTSGGLRLPPNTPDSPQDNEIFKDRKFVREIKDIKYDGKIPSAISNYWRTQQAIFYSSIDNPTFNLDLGEFQKDIRDSLIEFKTSFQDECDHTDPEDIIHKSKRLYDKAMEMQANDFYSVKPNRPFFQRGIIHKVVEERGFSWNVMKQ</sequence>
<protein>
    <recommendedName>
        <fullName evidence="3">CD-NTase associated protein 4-like DNA endonuclease domain-containing protein</fullName>
    </recommendedName>
</protein>
<dbReference type="Proteomes" id="UP000240419">
    <property type="component" value="Unassembled WGS sequence"/>
</dbReference>
<accession>A0A2P7UTC0</accession>
<evidence type="ECO:0008006" key="3">
    <source>
        <dbReference type="Google" id="ProtNLM"/>
    </source>
</evidence>
<evidence type="ECO:0000313" key="2">
    <source>
        <dbReference type="Proteomes" id="UP000240419"/>
    </source>
</evidence>
<name>A0A2P7UTC0_9BACL</name>
<dbReference type="EMBL" id="PXZM01000038">
    <property type="protein sequence ID" value="PSJ90169.1"/>
    <property type="molecule type" value="Genomic_DNA"/>
</dbReference>